<evidence type="ECO:0000256" key="4">
    <source>
        <dbReference type="ARBA" id="ARBA00023277"/>
    </source>
</evidence>
<comment type="caution">
    <text evidence="6">The sequence shown here is derived from an EMBL/GenBank/DDBJ whole genome shotgun (WGS) entry which is preliminary data.</text>
</comment>
<keyword evidence="3 5" id="KW-0413">Isomerase</keyword>
<protein>
    <recommendedName>
        <fullName evidence="5">Aldose 1-epimerase</fullName>
        <ecNumber evidence="5">5.1.3.3</ecNumber>
    </recommendedName>
</protein>
<dbReference type="Proteomes" id="UP001500427">
    <property type="component" value="Unassembled WGS sequence"/>
</dbReference>
<sequence>MSTAEPTLIELTADGLLLEVVTAGAAVRRLVLDDVSGPVDVVLGFADPALYGTGTDYLGATIGRVGNRIAGGRFTLDGVEVRVDTNEAGNTLHGGPEGFDRREWTVLDRGPDHVTFGLHSPDGDQGFPGALDVTVTYAVAPGVVSIGYSATSDRPTPVSLTNHTYLNLDGEASGRVDDHHLRLSSDAFTVVGAGLVPTGEQRDVTGTPFDFRTSRPISDALSTDDEQVGLGGGIDHNFAVRGTGLRHVATLRGTSGRTLVVESDQPGVQVYTGAHFDGTVVGTSGTAYGPNAGIALETQGFPDALNHAGFPSNVLRPEETYASTTTWTFSA</sequence>
<gene>
    <name evidence="6" type="ORF">GCM10023258_30720</name>
</gene>
<dbReference type="PANTHER" id="PTHR10091">
    <property type="entry name" value="ALDOSE-1-EPIMERASE"/>
    <property type="match status" value="1"/>
</dbReference>
<name>A0ABP9JK81_9MICO</name>
<evidence type="ECO:0000313" key="7">
    <source>
        <dbReference type="Proteomes" id="UP001500427"/>
    </source>
</evidence>
<evidence type="ECO:0000256" key="2">
    <source>
        <dbReference type="ARBA" id="ARBA00006206"/>
    </source>
</evidence>
<dbReference type="EC" id="5.1.3.3" evidence="5"/>
<comment type="similarity">
    <text evidence="2 5">Belongs to the aldose epimerase family.</text>
</comment>
<comment type="pathway">
    <text evidence="1 5">Carbohydrate metabolism; hexose metabolism.</text>
</comment>
<organism evidence="6 7">
    <name type="scientific">Terrabacter aeriphilus</name>
    <dbReference type="NCBI Taxonomy" id="515662"/>
    <lineage>
        <taxon>Bacteria</taxon>
        <taxon>Bacillati</taxon>
        <taxon>Actinomycetota</taxon>
        <taxon>Actinomycetes</taxon>
        <taxon>Micrococcales</taxon>
        <taxon>Intrasporangiaceae</taxon>
        <taxon>Terrabacter</taxon>
    </lineage>
</organism>
<dbReference type="RefSeq" id="WP_345508378.1">
    <property type="nucleotide sequence ID" value="NZ_BAABIW010000019.1"/>
</dbReference>
<dbReference type="InterPro" id="IPR014718">
    <property type="entry name" value="GH-type_carb-bd"/>
</dbReference>
<dbReference type="EMBL" id="BAABIW010000019">
    <property type="protein sequence ID" value="GAA5032061.1"/>
    <property type="molecule type" value="Genomic_DNA"/>
</dbReference>
<evidence type="ECO:0000256" key="3">
    <source>
        <dbReference type="ARBA" id="ARBA00023235"/>
    </source>
</evidence>
<comment type="catalytic activity">
    <reaction evidence="5">
        <text>alpha-D-glucose = beta-D-glucose</text>
        <dbReference type="Rhea" id="RHEA:10264"/>
        <dbReference type="ChEBI" id="CHEBI:15903"/>
        <dbReference type="ChEBI" id="CHEBI:17925"/>
        <dbReference type="EC" id="5.1.3.3"/>
    </reaction>
</comment>
<reference evidence="7" key="1">
    <citation type="journal article" date="2019" name="Int. J. Syst. Evol. Microbiol.">
        <title>The Global Catalogue of Microorganisms (GCM) 10K type strain sequencing project: providing services to taxonomists for standard genome sequencing and annotation.</title>
        <authorList>
            <consortium name="The Broad Institute Genomics Platform"/>
            <consortium name="The Broad Institute Genome Sequencing Center for Infectious Disease"/>
            <person name="Wu L."/>
            <person name="Ma J."/>
        </authorList>
    </citation>
    <scope>NUCLEOTIDE SEQUENCE [LARGE SCALE GENOMIC DNA]</scope>
    <source>
        <strain evidence="7">JCM 17687</strain>
    </source>
</reference>
<dbReference type="PANTHER" id="PTHR10091:SF49">
    <property type="entry name" value="ALDOSE 1-EPIMERASE"/>
    <property type="match status" value="1"/>
</dbReference>
<dbReference type="SUPFAM" id="SSF74650">
    <property type="entry name" value="Galactose mutarotase-like"/>
    <property type="match status" value="1"/>
</dbReference>
<dbReference type="NCBIfam" id="NF008277">
    <property type="entry name" value="PRK11055.1"/>
    <property type="match status" value="1"/>
</dbReference>
<accession>A0ABP9JK81</accession>
<dbReference type="InterPro" id="IPR008183">
    <property type="entry name" value="Aldose_1/G6P_1-epimerase"/>
</dbReference>
<dbReference type="InterPro" id="IPR047215">
    <property type="entry name" value="Galactose_mutarotase-like"/>
</dbReference>
<keyword evidence="7" id="KW-1185">Reference proteome</keyword>
<keyword evidence="4 5" id="KW-0119">Carbohydrate metabolism</keyword>
<dbReference type="InterPro" id="IPR015443">
    <property type="entry name" value="Aldose_1-epimerase"/>
</dbReference>
<evidence type="ECO:0000256" key="5">
    <source>
        <dbReference type="PIRNR" id="PIRNR005096"/>
    </source>
</evidence>
<dbReference type="Pfam" id="PF01263">
    <property type="entry name" value="Aldose_epim"/>
    <property type="match status" value="1"/>
</dbReference>
<dbReference type="Gene3D" id="2.70.98.10">
    <property type="match status" value="1"/>
</dbReference>
<evidence type="ECO:0000313" key="6">
    <source>
        <dbReference type="EMBL" id="GAA5032061.1"/>
    </source>
</evidence>
<evidence type="ECO:0000256" key="1">
    <source>
        <dbReference type="ARBA" id="ARBA00005028"/>
    </source>
</evidence>
<dbReference type="InterPro" id="IPR011013">
    <property type="entry name" value="Gal_mutarotase_sf_dom"/>
</dbReference>
<proteinExistence type="inferred from homology"/>
<dbReference type="CDD" id="cd09019">
    <property type="entry name" value="galactose_mutarotase_like"/>
    <property type="match status" value="1"/>
</dbReference>
<dbReference type="PIRSF" id="PIRSF005096">
    <property type="entry name" value="GALM"/>
    <property type="match status" value="1"/>
</dbReference>